<gene>
    <name evidence="1" type="ORF">BV98_003423</name>
</gene>
<reference evidence="1" key="1">
    <citation type="submission" date="2014-08" db="EMBL/GenBank/DDBJ databases">
        <title>Draft genome sequences of Sphingobium herbicidovorans.</title>
        <authorList>
            <person name="Gan H.M."/>
            <person name="Gan H.Y."/>
            <person name="Savka M.A."/>
        </authorList>
    </citation>
    <scope>NUCLEOTIDE SEQUENCE [LARGE SCALE GENOMIC DNA]</scope>
    <source>
        <strain evidence="1">NBRC 16415</strain>
    </source>
</reference>
<sequence>MISQPERIVSLRDHVLNLKYALTTTSCRVTVKALQEMLEEAEVRLQEQGAARNPSESKPL</sequence>
<evidence type="ECO:0000313" key="2">
    <source>
        <dbReference type="Proteomes" id="UP000024284"/>
    </source>
</evidence>
<name>A0A086P5Y0_SPHHM</name>
<keyword evidence="2" id="KW-1185">Reference proteome</keyword>
<protein>
    <submittedName>
        <fullName evidence="1">Uncharacterized protein</fullName>
    </submittedName>
</protein>
<proteinExistence type="predicted"/>
<dbReference type="Proteomes" id="UP000024284">
    <property type="component" value="Unassembled WGS sequence"/>
</dbReference>
<accession>A0A086P5Y0</accession>
<comment type="caution">
    <text evidence="1">The sequence shown here is derived from an EMBL/GenBank/DDBJ whole genome shotgun (WGS) entry which is preliminary data.</text>
</comment>
<dbReference type="STRING" id="76947.GCA_002080435_03105"/>
<evidence type="ECO:0000313" key="1">
    <source>
        <dbReference type="EMBL" id="KFG88798.1"/>
    </source>
</evidence>
<dbReference type="EMBL" id="JFZA02000048">
    <property type="protein sequence ID" value="KFG88798.1"/>
    <property type="molecule type" value="Genomic_DNA"/>
</dbReference>
<dbReference type="AlphaFoldDB" id="A0A086P5Y0"/>
<organism evidence="1 2">
    <name type="scientific">Sphingobium herbicidovorans (strain ATCC 700291 / DSM 11019 / CCUG 56400 / KCTC 2939 / LMG 18315 / NBRC 16415 / MH)</name>
    <name type="common">Sphingomonas herbicidovorans</name>
    <dbReference type="NCBI Taxonomy" id="1219045"/>
    <lineage>
        <taxon>Bacteria</taxon>
        <taxon>Pseudomonadati</taxon>
        <taxon>Pseudomonadota</taxon>
        <taxon>Alphaproteobacteria</taxon>
        <taxon>Sphingomonadales</taxon>
        <taxon>Sphingomonadaceae</taxon>
        <taxon>Sphingobium</taxon>
    </lineage>
</organism>